<dbReference type="InterPro" id="IPR057326">
    <property type="entry name" value="KR_dom"/>
</dbReference>
<dbReference type="Pfam" id="PF00106">
    <property type="entry name" value="adh_short"/>
    <property type="match status" value="1"/>
</dbReference>
<keyword evidence="2" id="KW-0560">Oxidoreductase</keyword>
<name>A0ABX8S9L6_9ACTN</name>
<proteinExistence type="inferred from homology"/>
<dbReference type="PANTHER" id="PTHR44169">
    <property type="entry name" value="NADPH-DEPENDENT 1-ACYLDIHYDROXYACETONE PHOSPHATE REDUCTASE"/>
    <property type="match status" value="1"/>
</dbReference>
<keyword evidence="6" id="KW-1185">Reference proteome</keyword>
<sequence length="279" mass="29358">MTVVLITGCSSGIGAATAAELVADGHTVYATARRPETLTELADKGCRTLALDVTDESSMAAAVTMVEAEHGAVDVLVNNAGYSQSGAVESIPLDDIRRQFETNVFGMIRMSQLVLPGMRAAGRGRIINLGSMGGRLTFPGGGIYHATKYAVEAICDAMRFEVQGFGVQVVLIEPGLITTEFADTAVGSVDGLADGPYAEFNARVGAVTAEIYRSPVAKLAGGGPEAVAKVIRKAVDSKRPKARYAVTPSATLGILQRQLTPDRVWDLAMRVQFPVPSKD</sequence>
<dbReference type="Proteomes" id="UP000887023">
    <property type="component" value="Chromosome"/>
</dbReference>
<evidence type="ECO:0000256" key="2">
    <source>
        <dbReference type="ARBA" id="ARBA00023002"/>
    </source>
</evidence>
<dbReference type="CDD" id="cd05374">
    <property type="entry name" value="17beta-HSD-like_SDR_c"/>
    <property type="match status" value="1"/>
</dbReference>
<dbReference type="NCBIfam" id="NF004826">
    <property type="entry name" value="PRK06182.1"/>
    <property type="match status" value="1"/>
</dbReference>
<dbReference type="Gene3D" id="3.40.50.720">
    <property type="entry name" value="NAD(P)-binding Rossmann-like Domain"/>
    <property type="match status" value="1"/>
</dbReference>
<dbReference type="EMBL" id="CP079105">
    <property type="protein sequence ID" value="QXQ13250.1"/>
    <property type="molecule type" value="Genomic_DNA"/>
</dbReference>
<dbReference type="SMART" id="SM00822">
    <property type="entry name" value="PKS_KR"/>
    <property type="match status" value="1"/>
</dbReference>
<evidence type="ECO:0000256" key="1">
    <source>
        <dbReference type="ARBA" id="ARBA00006484"/>
    </source>
</evidence>
<dbReference type="PRINTS" id="PR00081">
    <property type="entry name" value="GDHRDH"/>
</dbReference>
<evidence type="ECO:0000313" key="5">
    <source>
        <dbReference type="EMBL" id="QXQ13250.1"/>
    </source>
</evidence>
<dbReference type="PANTHER" id="PTHR44169:SF6">
    <property type="entry name" value="NADPH-DEPENDENT 1-ACYLDIHYDROXYACETONE PHOSPHATE REDUCTASE"/>
    <property type="match status" value="1"/>
</dbReference>
<feature type="domain" description="Ketoreductase" evidence="4">
    <location>
        <begin position="2"/>
        <end position="175"/>
    </location>
</feature>
<organism evidence="5 6">
    <name type="scientific">Skermania pinensis</name>
    <dbReference type="NCBI Taxonomy" id="39122"/>
    <lineage>
        <taxon>Bacteria</taxon>
        <taxon>Bacillati</taxon>
        <taxon>Actinomycetota</taxon>
        <taxon>Actinomycetes</taxon>
        <taxon>Mycobacteriales</taxon>
        <taxon>Gordoniaceae</taxon>
        <taxon>Skermania</taxon>
    </lineage>
</organism>
<reference evidence="5" key="1">
    <citation type="submission" date="2021-07" db="EMBL/GenBank/DDBJ databases">
        <title>Candidatus Kaistella beijingensis sp. nov. isolated from a municipal wastewater treatment plant is involved in sludge foaming.</title>
        <authorList>
            <person name="Song Y."/>
            <person name="Liu S.-J."/>
        </authorList>
    </citation>
    <scope>NUCLEOTIDE SEQUENCE</scope>
    <source>
        <strain evidence="5">DSM 43998</strain>
    </source>
</reference>
<evidence type="ECO:0000256" key="3">
    <source>
        <dbReference type="RuleBase" id="RU000363"/>
    </source>
</evidence>
<dbReference type="InterPro" id="IPR036291">
    <property type="entry name" value="NAD(P)-bd_dom_sf"/>
</dbReference>
<dbReference type="SUPFAM" id="SSF51735">
    <property type="entry name" value="NAD(P)-binding Rossmann-fold domains"/>
    <property type="match status" value="1"/>
</dbReference>
<evidence type="ECO:0000259" key="4">
    <source>
        <dbReference type="SMART" id="SM00822"/>
    </source>
</evidence>
<dbReference type="PRINTS" id="PR00080">
    <property type="entry name" value="SDRFAMILY"/>
</dbReference>
<dbReference type="RefSeq" id="WP_066473024.1">
    <property type="nucleotide sequence ID" value="NZ_CBCRUZ010000008.1"/>
</dbReference>
<accession>A0ABX8S9L6</accession>
<dbReference type="InterPro" id="IPR002347">
    <property type="entry name" value="SDR_fam"/>
</dbReference>
<protein>
    <submittedName>
        <fullName evidence="5">SDR family NAD(P)-dependent oxidoreductase</fullName>
    </submittedName>
</protein>
<comment type="similarity">
    <text evidence="1 3">Belongs to the short-chain dehydrogenases/reductases (SDR) family.</text>
</comment>
<gene>
    <name evidence="5" type="ORF">KV203_15420</name>
</gene>
<evidence type="ECO:0000313" key="6">
    <source>
        <dbReference type="Proteomes" id="UP000887023"/>
    </source>
</evidence>